<dbReference type="Proteomes" id="UP000008541">
    <property type="component" value="Plasmid pCLD"/>
</dbReference>
<proteinExistence type="predicted"/>
<reference evidence="1 2" key="1">
    <citation type="journal article" date="2007" name="PLoS ONE">
        <title>Analysis of the neurotoxin complex genes in Clostridium botulinum A1-A4 and B1 strains: BoNT/A3, /Ba4 and /B1 clusters are located within plasmids.</title>
        <authorList>
            <person name="Smith T.J."/>
            <person name="Hill K.K."/>
            <person name="Foley B.T."/>
            <person name="Detter J.C."/>
            <person name="Munk A.C."/>
            <person name="Bruce D.C."/>
            <person name="Doggett N.A."/>
            <person name="Smith L.A."/>
            <person name="Marks J.D."/>
            <person name="Xie G."/>
            <person name="Brettin T.S."/>
        </authorList>
    </citation>
    <scope>NUCLEOTIDE SEQUENCE [LARGE SCALE GENOMIC DNA]</scope>
    <source>
        <strain evidence="2">Okra / Type B1</strain>
        <plasmid evidence="1 2">pCLD</plasmid>
    </source>
</reference>
<dbReference type="HOGENOM" id="CLU_3134002_0_0_9"/>
<dbReference type="KEGG" id="cbb:CLD_A0093"/>
<protein>
    <submittedName>
        <fullName evidence="1">Uncharacterized protein</fullName>
    </submittedName>
</protein>
<dbReference type="EMBL" id="CP000940">
    <property type="protein sequence ID" value="ACA47051.1"/>
    <property type="molecule type" value="Genomic_DNA"/>
</dbReference>
<organism evidence="1 2">
    <name type="scientific">Clostridium botulinum (strain Okra / Type B1)</name>
    <dbReference type="NCBI Taxonomy" id="498213"/>
    <lineage>
        <taxon>Bacteria</taxon>
        <taxon>Bacillati</taxon>
        <taxon>Bacillota</taxon>
        <taxon>Clostridia</taxon>
        <taxon>Eubacteriales</taxon>
        <taxon>Clostridiaceae</taxon>
        <taxon>Clostridium</taxon>
    </lineage>
</organism>
<keyword evidence="1" id="KW-0614">Plasmid</keyword>
<name>B1INS0_CLOBK</name>
<sequence length="49" mass="5283">MNLGINTISIASKVCTTIIKIIILVNDKYINTAKSNSATTMLIQSSLDI</sequence>
<geneLocation type="plasmid" evidence="1 2">
    <name>pCLD</name>
</geneLocation>
<dbReference type="AlphaFoldDB" id="B1INS0"/>
<evidence type="ECO:0000313" key="2">
    <source>
        <dbReference type="Proteomes" id="UP000008541"/>
    </source>
</evidence>
<accession>B1INS0</accession>
<evidence type="ECO:0000313" key="1">
    <source>
        <dbReference type="EMBL" id="ACA47051.1"/>
    </source>
</evidence>
<gene>
    <name evidence="1" type="ordered locus">CLD_A0093</name>
</gene>